<dbReference type="EMBL" id="JBIYDN010000045">
    <property type="protein sequence ID" value="MFK4448176.1"/>
    <property type="molecule type" value="Genomic_DNA"/>
</dbReference>
<feature type="region of interest" description="Disordered" evidence="1">
    <location>
        <begin position="1"/>
        <end position="25"/>
    </location>
</feature>
<evidence type="ECO:0000313" key="3">
    <source>
        <dbReference type="Proteomes" id="UP001620514"/>
    </source>
</evidence>
<dbReference type="Gene3D" id="3.40.50.720">
    <property type="entry name" value="NAD(P)-binding Rossmann-like Domain"/>
    <property type="match status" value="1"/>
</dbReference>
<name>A0ABW8MWS9_9BURK</name>
<dbReference type="Pfam" id="PF00106">
    <property type="entry name" value="adh_short"/>
    <property type="match status" value="1"/>
</dbReference>
<sequence length="327" mass="34551">MQTDPTLLHAHYDRPAPASTNRSAYTNHAKRRRWLGTRINLAVSNNVIAFSSFPITPSRSNFIAMNSTIQSSSSLPHEQAPVAWIAGVGASAGLGAAVARRFAEGGFTVALTGRTAERVASIAAEIRAAGGVAHALPGDISNEATLAKLADRVRELGPLTAAVFNAGGASRAPTLELSAADFEQAWRTGVLGGFLFAQAALRRILNNGLNTASSTGRGTLLFTGATAALRGKPPYAAFAASKAALRSLSQTLAREFGAEGVHVAHIVIDGGIDGERLRQSAPQRVQQAGDDGLLKASAIAESYWQLHHQHRSAWTQELDLRPFKETF</sequence>
<evidence type="ECO:0000256" key="1">
    <source>
        <dbReference type="SAM" id="MobiDB-lite"/>
    </source>
</evidence>
<proteinExistence type="predicted"/>
<gene>
    <name evidence="2" type="ORF">ABH943_008220</name>
</gene>
<comment type="caution">
    <text evidence="2">The sequence shown here is derived from an EMBL/GenBank/DDBJ whole genome shotgun (WGS) entry which is preliminary data.</text>
</comment>
<reference evidence="2 3" key="1">
    <citation type="submission" date="2024-10" db="EMBL/GenBank/DDBJ databases">
        <authorList>
            <person name="Deangelis K."/>
            <person name="Huntemann M."/>
            <person name="Clum A."/>
            <person name="Wang J."/>
            <person name="Palaniappan K."/>
            <person name="Ritter S."/>
            <person name="Chen I.-M."/>
            <person name="Stamatis D."/>
            <person name="Reddy T."/>
            <person name="O'Malley R."/>
            <person name="Daum C."/>
            <person name="Ng V."/>
            <person name="Ivanova N."/>
            <person name="Kyrpides N."/>
            <person name="Woyke T."/>
        </authorList>
    </citation>
    <scope>NUCLEOTIDE SEQUENCE [LARGE SCALE GENOMIC DNA]</scope>
    <source>
        <strain evidence="2 3">GAS97</strain>
    </source>
</reference>
<dbReference type="InterPro" id="IPR036291">
    <property type="entry name" value="NAD(P)-bd_dom_sf"/>
</dbReference>
<dbReference type="InterPro" id="IPR002347">
    <property type="entry name" value="SDR_fam"/>
</dbReference>
<dbReference type="SUPFAM" id="SSF51735">
    <property type="entry name" value="NAD(P)-binding Rossmann-fold domains"/>
    <property type="match status" value="1"/>
</dbReference>
<dbReference type="PANTHER" id="PTHR43431:SF7">
    <property type="entry name" value="OXIDOREDUCTASE, SHORT CHAIN DEHYDROGENASE_REDUCTASE FAMILY (AFU_ORTHOLOGUE AFUA_5G14000)"/>
    <property type="match status" value="1"/>
</dbReference>
<dbReference type="PRINTS" id="PR00081">
    <property type="entry name" value="GDHRDH"/>
</dbReference>
<evidence type="ECO:0000313" key="2">
    <source>
        <dbReference type="EMBL" id="MFK4448176.1"/>
    </source>
</evidence>
<accession>A0ABW8MWS9</accession>
<keyword evidence="3" id="KW-1185">Reference proteome</keyword>
<dbReference type="PANTHER" id="PTHR43431">
    <property type="entry name" value="OXIDOREDUCTASE, SHORT CHAIN DEHYDROGENASE/REDUCTASE FAMILY (AFU_ORTHOLOGUE AFUA_5G14000)"/>
    <property type="match status" value="1"/>
</dbReference>
<reference evidence="2 3" key="2">
    <citation type="submission" date="2024-11" db="EMBL/GenBank/DDBJ databases">
        <title>Using genomics to understand microbial adaptation to soil warming.</title>
        <authorList>
            <person name="Deangelis K.M. PhD."/>
        </authorList>
    </citation>
    <scope>NUCLEOTIDE SEQUENCE [LARGE SCALE GENOMIC DNA]</scope>
    <source>
        <strain evidence="2 3">GAS97</strain>
    </source>
</reference>
<protein>
    <submittedName>
        <fullName evidence="2">NAD(P)-dependent dehydrogenase (Short-subunit alcohol dehydrogenase family)</fullName>
    </submittedName>
</protein>
<organism evidence="2 3">
    <name type="scientific">Caballeronia udeis</name>
    <dbReference type="NCBI Taxonomy" id="1232866"/>
    <lineage>
        <taxon>Bacteria</taxon>
        <taxon>Pseudomonadati</taxon>
        <taxon>Pseudomonadota</taxon>
        <taxon>Betaproteobacteria</taxon>
        <taxon>Burkholderiales</taxon>
        <taxon>Burkholderiaceae</taxon>
        <taxon>Caballeronia</taxon>
    </lineage>
</organism>
<dbReference type="Proteomes" id="UP001620514">
    <property type="component" value="Unassembled WGS sequence"/>
</dbReference>